<evidence type="ECO:0000256" key="1">
    <source>
        <dbReference type="SAM" id="MobiDB-lite"/>
    </source>
</evidence>
<feature type="region of interest" description="Disordered" evidence="1">
    <location>
        <begin position="1"/>
        <end position="23"/>
    </location>
</feature>
<dbReference type="EMBL" id="RZYA01000012">
    <property type="protein sequence ID" value="RVU22053.1"/>
    <property type="molecule type" value="Genomic_DNA"/>
</dbReference>
<evidence type="ECO:0000313" key="3">
    <source>
        <dbReference type="EMBL" id="RVU22053.1"/>
    </source>
</evidence>
<protein>
    <recommendedName>
        <fullName evidence="2">CarD-like/TRCF RNAP-interacting domain-containing protein</fullName>
    </recommendedName>
</protein>
<organism evidence="3 4">
    <name type="scientific">Streptomyces antnestii</name>
    <dbReference type="NCBI Taxonomy" id="2494256"/>
    <lineage>
        <taxon>Bacteria</taxon>
        <taxon>Bacillati</taxon>
        <taxon>Actinomycetota</taxon>
        <taxon>Actinomycetes</taxon>
        <taxon>Kitasatosporales</taxon>
        <taxon>Streptomycetaceae</taxon>
        <taxon>Streptomyces</taxon>
    </lineage>
</organism>
<dbReference type="Pfam" id="PF02559">
    <property type="entry name" value="CarD_TRCF_RID"/>
    <property type="match status" value="1"/>
</dbReference>
<gene>
    <name evidence="3" type="ORF">EOT10_24115</name>
</gene>
<feature type="compositionally biased region" description="Basic residues" evidence="1">
    <location>
        <begin position="1"/>
        <end position="11"/>
    </location>
</feature>
<sequence length="75" mass="8200">MTRPPSTRRHLPGSPFNVPAKPAPPVEQFEVGDRVSHDQYGLGRIIGVEGEDAVLIDFAGQQGRFLSPFSKLSKL</sequence>
<comment type="caution">
    <text evidence="3">The sequence shown here is derived from an EMBL/GenBank/DDBJ whole genome shotgun (WGS) entry which is preliminary data.</text>
</comment>
<evidence type="ECO:0000259" key="2">
    <source>
        <dbReference type="Pfam" id="PF02559"/>
    </source>
</evidence>
<accession>A0A3S2XSR6</accession>
<reference evidence="3 4" key="1">
    <citation type="submission" date="2019-01" db="EMBL/GenBank/DDBJ databases">
        <title>Genome sequences of Streptomyces and Rhizobium isolates collected from root and soil.</title>
        <authorList>
            <person name="Chhettri S."/>
            <person name="Sevigny J.L."/>
            <person name="Sen A."/>
            <person name="Ennis N."/>
            <person name="Tisa L."/>
        </authorList>
    </citation>
    <scope>NUCLEOTIDE SEQUENCE [LARGE SCALE GENOMIC DNA]</scope>
    <source>
        <strain evidence="3 4">San01</strain>
    </source>
</reference>
<name>A0A3S2XSR6_9ACTN</name>
<keyword evidence="4" id="KW-1185">Reference proteome</keyword>
<dbReference type="InterPro" id="IPR003711">
    <property type="entry name" value="CarD-like/TRCF_RID"/>
</dbReference>
<dbReference type="Proteomes" id="UP000283128">
    <property type="component" value="Unassembled WGS sequence"/>
</dbReference>
<evidence type="ECO:0000313" key="4">
    <source>
        <dbReference type="Proteomes" id="UP000283128"/>
    </source>
</evidence>
<dbReference type="AlphaFoldDB" id="A0A3S2XSR6"/>
<dbReference type="OrthoDB" id="4868979at2"/>
<dbReference type="RefSeq" id="WP_127830405.1">
    <property type="nucleotide sequence ID" value="NZ_RZYA01000012.1"/>
</dbReference>
<proteinExistence type="predicted"/>
<feature type="domain" description="CarD-like/TRCF RNAP-interacting" evidence="2">
    <location>
        <begin position="29"/>
        <end position="74"/>
    </location>
</feature>